<dbReference type="AlphaFoldDB" id="C6SYZ6"/>
<keyword evidence="1" id="KW-0812">Transmembrane</keyword>
<accession>C6SYZ6</accession>
<dbReference type="EMBL" id="BT090394">
    <property type="protein sequence ID" value="ACU14469.1"/>
    <property type="molecule type" value="mRNA"/>
</dbReference>
<evidence type="ECO:0000256" key="1">
    <source>
        <dbReference type="SAM" id="Phobius"/>
    </source>
</evidence>
<name>C6SYZ6_SOYBN</name>
<organism evidence="2">
    <name type="scientific">Glycine max</name>
    <name type="common">Soybean</name>
    <name type="synonym">Glycine hispida</name>
    <dbReference type="NCBI Taxonomy" id="3847"/>
    <lineage>
        <taxon>Eukaryota</taxon>
        <taxon>Viridiplantae</taxon>
        <taxon>Streptophyta</taxon>
        <taxon>Embryophyta</taxon>
        <taxon>Tracheophyta</taxon>
        <taxon>Spermatophyta</taxon>
        <taxon>Magnoliopsida</taxon>
        <taxon>eudicotyledons</taxon>
        <taxon>Gunneridae</taxon>
        <taxon>Pentapetalae</taxon>
        <taxon>rosids</taxon>
        <taxon>fabids</taxon>
        <taxon>Fabales</taxon>
        <taxon>Fabaceae</taxon>
        <taxon>Papilionoideae</taxon>
        <taxon>50 kb inversion clade</taxon>
        <taxon>NPAAA clade</taxon>
        <taxon>indigoferoid/millettioid clade</taxon>
        <taxon>Phaseoleae</taxon>
        <taxon>Glycine</taxon>
        <taxon>Glycine subgen. Soja</taxon>
    </lineage>
</organism>
<proteinExistence type="evidence at transcript level"/>
<keyword evidence="1" id="KW-1133">Transmembrane helix</keyword>
<evidence type="ECO:0000313" key="2">
    <source>
        <dbReference type="EMBL" id="ACU14469.1"/>
    </source>
</evidence>
<reference evidence="2" key="1">
    <citation type="submission" date="2009-08" db="EMBL/GenBank/DDBJ databases">
        <authorList>
            <person name="Cheung F."/>
            <person name="Xiao Y."/>
            <person name="Chan A."/>
            <person name="Moskal W."/>
            <person name="Town C.D."/>
        </authorList>
    </citation>
    <scope>NUCLEOTIDE SEQUENCE</scope>
</reference>
<sequence>MNYEPMKRNLNNVNYQTPMAHVKTVLGHSFGQFLLQYLQHASWILRLFWLILQRPCGVSMRGTVPVREQPLASLVLAFPVMIQFQLPSFFVITEQ</sequence>
<feature type="non-terminal residue" evidence="2">
    <location>
        <position position="95"/>
    </location>
</feature>
<feature type="transmembrane region" description="Helical" evidence="1">
    <location>
        <begin position="71"/>
        <end position="92"/>
    </location>
</feature>
<protein>
    <submittedName>
        <fullName evidence="2">Uncharacterized protein</fullName>
    </submittedName>
</protein>
<keyword evidence="1" id="KW-0472">Membrane</keyword>